<feature type="signal peptide" evidence="1">
    <location>
        <begin position="1"/>
        <end position="23"/>
    </location>
</feature>
<keyword evidence="1" id="KW-0732">Signal</keyword>
<dbReference type="AlphaFoldDB" id="A0A0P1BIJ7"/>
<feature type="chain" id="PRO_5006059591" evidence="1">
    <location>
        <begin position="24"/>
        <end position="140"/>
    </location>
</feature>
<proteinExistence type="predicted"/>
<dbReference type="EMBL" id="CCYA01000272">
    <property type="protein sequence ID" value="CEH15886.1"/>
    <property type="molecule type" value="Genomic_DNA"/>
</dbReference>
<accession>A0A0P1BIJ7</accession>
<keyword evidence="3" id="KW-1185">Reference proteome</keyword>
<dbReference type="OrthoDB" id="10348178at2759"/>
<protein>
    <submittedName>
        <fullName evidence="2">Uncharacterized protein</fullName>
    </submittedName>
</protein>
<sequence>MIRLIKIFALVGVVLGITANAQGQHLAQARRSSAQRFSSELRTRPSLALPVAARGTSLKPQKQQQQKQLQRRFLGKLFSCFTGGACRKTVKSPEHSHRWYEEQTIPDMTPHDDHSMVGMTPVMFRNKIRYPTSLRPTVRD</sequence>
<name>A0A0P1BIJ7_9BASI</name>
<evidence type="ECO:0000313" key="3">
    <source>
        <dbReference type="Proteomes" id="UP000054845"/>
    </source>
</evidence>
<organism evidence="2 3">
    <name type="scientific">Ceraceosorus bombacis</name>
    <dbReference type="NCBI Taxonomy" id="401625"/>
    <lineage>
        <taxon>Eukaryota</taxon>
        <taxon>Fungi</taxon>
        <taxon>Dikarya</taxon>
        <taxon>Basidiomycota</taxon>
        <taxon>Ustilaginomycotina</taxon>
        <taxon>Exobasidiomycetes</taxon>
        <taxon>Ceraceosorales</taxon>
        <taxon>Ceraceosoraceae</taxon>
        <taxon>Ceraceosorus</taxon>
    </lineage>
</organism>
<evidence type="ECO:0000313" key="2">
    <source>
        <dbReference type="EMBL" id="CEH15886.1"/>
    </source>
</evidence>
<dbReference type="Proteomes" id="UP000054845">
    <property type="component" value="Unassembled WGS sequence"/>
</dbReference>
<evidence type="ECO:0000256" key="1">
    <source>
        <dbReference type="SAM" id="SignalP"/>
    </source>
</evidence>
<reference evidence="2 3" key="1">
    <citation type="submission" date="2014-09" db="EMBL/GenBank/DDBJ databases">
        <authorList>
            <person name="Magalhaes I.L.F."/>
            <person name="Oliveira U."/>
            <person name="Santos F.R."/>
            <person name="Vidigal T.H.D.A."/>
            <person name="Brescovit A.D."/>
            <person name="Santos A.J."/>
        </authorList>
    </citation>
    <scope>NUCLEOTIDE SEQUENCE [LARGE SCALE GENOMIC DNA]</scope>
</reference>